<evidence type="ECO:0000313" key="2">
    <source>
        <dbReference type="Proteomes" id="UP000789920"/>
    </source>
</evidence>
<comment type="caution">
    <text evidence="1">The sequence shown here is derived from an EMBL/GenBank/DDBJ whole genome shotgun (WGS) entry which is preliminary data.</text>
</comment>
<reference evidence="1" key="1">
    <citation type="submission" date="2021-06" db="EMBL/GenBank/DDBJ databases">
        <authorList>
            <person name="Kallberg Y."/>
            <person name="Tangrot J."/>
            <person name="Rosling A."/>
        </authorList>
    </citation>
    <scope>NUCLEOTIDE SEQUENCE</scope>
    <source>
        <strain evidence="1">MA461A</strain>
    </source>
</reference>
<feature type="non-terminal residue" evidence="1">
    <location>
        <position position="1"/>
    </location>
</feature>
<gene>
    <name evidence="1" type="ORF">RPERSI_LOCUS16463</name>
</gene>
<evidence type="ECO:0000313" key="1">
    <source>
        <dbReference type="EMBL" id="CAG8771532.1"/>
    </source>
</evidence>
<keyword evidence="2" id="KW-1185">Reference proteome</keyword>
<feature type="non-terminal residue" evidence="1">
    <location>
        <position position="248"/>
    </location>
</feature>
<name>A0ACA9QZZ7_9GLOM</name>
<proteinExistence type="predicted"/>
<dbReference type="Proteomes" id="UP000789920">
    <property type="component" value="Unassembled WGS sequence"/>
</dbReference>
<accession>A0ACA9QZZ7</accession>
<dbReference type="EMBL" id="CAJVQC010040800">
    <property type="protein sequence ID" value="CAG8771532.1"/>
    <property type="molecule type" value="Genomic_DNA"/>
</dbReference>
<sequence length="248" mass="28556">TNENKVEDIKIKFKNLRSSDSGCKYGLMFIGTTSGSVWGIEKPGKVVANRIRDLARSALLYVDELIENGENREFKRLFVTPLSDYDMIIHLDPYQCTRYYQNIFVDAQYLSHDKKKILSLKVDTIDESNDNVMRDRVEKEGKMIAMVGFDPVEYYLGELRKLYSDIALFFHDKHGGTVIGVVWVPINFTPKPWKVSTEINNILVSKIENYKNQKDGYDNQNIILNTKAITLEMERLGEELVIGVEISK</sequence>
<protein>
    <submittedName>
        <fullName evidence="1">7965_t:CDS:1</fullName>
    </submittedName>
</protein>
<organism evidence="1 2">
    <name type="scientific">Racocetra persica</name>
    <dbReference type="NCBI Taxonomy" id="160502"/>
    <lineage>
        <taxon>Eukaryota</taxon>
        <taxon>Fungi</taxon>
        <taxon>Fungi incertae sedis</taxon>
        <taxon>Mucoromycota</taxon>
        <taxon>Glomeromycotina</taxon>
        <taxon>Glomeromycetes</taxon>
        <taxon>Diversisporales</taxon>
        <taxon>Gigasporaceae</taxon>
        <taxon>Racocetra</taxon>
    </lineage>
</organism>